<evidence type="ECO:0000256" key="4">
    <source>
        <dbReference type="ARBA" id="ARBA00022723"/>
    </source>
</evidence>
<dbReference type="InterPro" id="IPR050121">
    <property type="entry name" value="Cytochrome_P450_monoxygenase"/>
</dbReference>
<dbReference type="GO" id="GO:0004497">
    <property type="term" value="F:monooxygenase activity"/>
    <property type="evidence" value="ECO:0007669"/>
    <property type="project" value="UniProtKB-KW"/>
</dbReference>
<evidence type="ECO:0000256" key="2">
    <source>
        <dbReference type="ARBA" id="ARBA00010617"/>
    </source>
</evidence>
<evidence type="ECO:0000256" key="7">
    <source>
        <dbReference type="RuleBase" id="RU000461"/>
    </source>
</evidence>
<reference evidence="8 9" key="1">
    <citation type="submission" date="2016-05" db="EMBL/GenBank/DDBJ databases">
        <title>Comparative analysis of secretome profiles of manganese(II)-oxidizing ascomycete fungi.</title>
        <authorList>
            <consortium name="DOE Joint Genome Institute"/>
            <person name="Zeiner C.A."/>
            <person name="Purvine S.O."/>
            <person name="Zink E.M."/>
            <person name="Wu S."/>
            <person name="Pasa-Tolic L."/>
            <person name="Chaput D.L."/>
            <person name="Haridas S."/>
            <person name="Grigoriev I.V."/>
            <person name="Santelli C.M."/>
            <person name="Hansel C.M."/>
        </authorList>
    </citation>
    <scope>NUCLEOTIDE SEQUENCE [LARGE SCALE GENOMIC DNA]</scope>
    <source>
        <strain evidence="8 9">AP3s5-JAC2a</strain>
    </source>
</reference>
<evidence type="ECO:0000313" key="8">
    <source>
        <dbReference type="EMBL" id="OAG12032.1"/>
    </source>
</evidence>
<evidence type="ECO:0000256" key="5">
    <source>
        <dbReference type="ARBA" id="ARBA00023004"/>
    </source>
</evidence>
<dbReference type="GO" id="GO:0005506">
    <property type="term" value="F:iron ion binding"/>
    <property type="evidence" value="ECO:0007669"/>
    <property type="project" value="InterPro"/>
</dbReference>
<protein>
    <submittedName>
        <fullName evidence="8">Putative cytochrome P450</fullName>
    </submittedName>
</protein>
<sequence length="509" mass="57669">MDISQNTSVPWHGGTWQEGHSGGSLLLRAILALLVASSIGQVIYNLYLHPLKDIPGPLLARCSLLWRFRYCMGGYWHLHIQKAHKHYGDVIRVSPNELSFASAKAWKSVYGVQKGAPITKNEFWDMIGLGFDEGSIGSERDYHLAAQKRDLFADAMSNRNVAQQEPILQAFVSLFLDKMGKLGNTEQGLDMGQWFLYFGFDVGTKMAFGESFECLVRETAHEWLTLVLPLFFFINIADNFRRIPLVVPLLKLIPMGWLRGVRGKIVKYSKDQTAKRLLRSGPQNDFFDNCVEKVQQGDVTEEEMASHLFTFSVAAGETQATSMTGILYNLLANPEKRDELQREVRGAYKNTHDMDVATLLKLPYLQAVLKEGMRIHPAVPQGLPRASPGTMIEGVYVPQGTEVYVSAWSTSHDERYFHDPDTFKPERWIDPACQDVKEASQPFGLGPRVCPGKRLAYAQMSIQLAKMIYTYDMELLDSSRDWNSGCKTHYFWWMPPLNVRFRPRASLGA</sequence>
<dbReference type="InterPro" id="IPR036396">
    <property type="entry name" value="Cyt_P450_sf"/>
</dbReference>
<gene>
    <name evidence="8" type="ORF">CC84DRAFT_1108012</name>
</gene>
<comment type="cofactor">
    <cofactor evidence="1 6">
        <name>heme</name>
        <dbReference type="ChEBI" id="CHEBI:30413"/>
    </cofactor>
</comment>
<dbReference type="STRING" id="1460663.A0A177CYS1"/>
<evidence type="ECO:0000256" key="6">
    <source>
        <dbReference type="PIRSR" id="PIRSR602401-1"/>
    </source>
</evidence>
<evidence type="ECO:0000256" key="1">
    <source>
        <dbReference type="ARBA" id="ARBA00001971"/>
    </source>
</evidence>
<comment type="similarity">
    <text evidence="2 7">Belongs to the cytochrome P450 family.</text>
</comment>
<dbReference type="GO" id="GO:0016705">
    <property type="term" value="F:oxidoreductase activity, acting on paired donors, with incorporation or reduction of molecular oxygen"/>
    <property type="evidence" value="ECO:0007669"/>
    <property type="project" value="InterPro"/>
</dbReference>
<evidence type="ECO:0000256" key="3">
    <source>
        <dbReference type="ARBA" id="ARBA00022617"/>
    </source>
</evidence>
<dbReference type="OrthoDB" id="1470350at2759"/>
<dbReference type="InterPro" id="IPR002401">
    <property type="entry name" value="Cyt_P450_E_grp-I"/>
</dbReference>
<evidence type="ECO:0000313" key="9">
    <source>
        <dbReference type="Proteomes" id="UP000077069"/>
    </source>
</evidence>
<keyword evidence="3 6" id="KW-0349">Heme</keyword>
<dbReference type="AlphaFoldDB" id="A0A177CYS1"/>
<keyword evidence="9" id="KW-1185">Reference proteome</keyword>
<dbReference type="GO" id="GO:0020037">
    <property type="term" value="F:heme binding"/>
    <property type="evidence" value="ECO:0007669"/>
    <property type="project" value="InterPro"/>
</dbReference>
<dbReference type="EMBL" id="KV441548">
    <property type="protein sequence ID" value="OAG12032.1"/>
    <property type="molecule type" value="Genomic_DNA"/>
</dbReference>
<feature type="binding site" description="axial binding residue" evidence="6">
    <location>
        <position position="450"/>
    </location>
    <ligand>
        <name>heme</name>
        <dbReference type="ChEBI" id="CHEBI:30413"/>
    </ligand>
    <ligandPart>
        <name>Fe</name>
        <dbReference type="ChEBI" id="CHEBI:18248"/>
    </ligandPart>
</feature>
<dbReference type="InParanoid" id="A0A177CYS1"/>
<dbReference type="RefSeq" id="XP_018042397.1">
    <property type="nucleotide sequence ID" value="XM_018175189.1"/>
</dbReference>
<proteinExistence type="inferred from homology"/>
<dbReference type="PRINTS" id="PR00385">
    <property type="entry name" value="P450"/>
</dbReference>
<dbReference type="SUPFAM" id="SSF48264">
    <property type="entry name" value="Cytochrome P450"/>
    <property type="match status" value="1"/>
</dbReference>
<dbReference type="CDD" id="cd11058">
    <property type="entry name" value="CYP60B-like"/>
    <property type="match status" value="1"/>
</dbReference>
<dbReference type="PANTHER" id="PTHR24305:SF210">
    <property type="entry name" value="CYTOCHROME P450 MONOOXYGENASE ASQL-RELATED"/>
    <property type="match status" value="1"/>
</dbReference>
<dbReference type="InterPro" id="IPR017972">
    <property type="entry name" value="Cyt_P450_CS"/>
</dbReference>
<accession>A0A177CYS1</accession>
<dbReference type="Pfam" id="PF00067">
    <property type="entry name" value="p450"/>
    <property type="match status" value="1"/>
</dbReference>
<dbReference type="PANTHER" id="PTHR24305">
    <property type="entry name" value="CYTOCHROME P450"/>
    <property type="match status" value="1"/>
</dbReference>
<dbReference type="PRINTS" id="PR00463">
    <property type="entry name" value="EP450I"/>
</dbReference>
<keyword evidence="7" id="KW-0503">Monooxygenase</keyword>
<keyword evidence="7" id="KW-0560">Oxidoreductase</keyword>
<dbReference type="Proteomes" id="UP000077069">
    <property type="component" value="Unassembled WGS sequence"/>
</dbReference>
<dbReference type="PROSITE" id="PS00086">
    <property type="entry name" value="CYTOCHROME_P450"/>
    <property type="match status" value="1"/>
</dbReference>
<keyword evidence="5 6" id="KW-0408">Iron</keyword>
<dbReference type="InterPro" id="IPR001128">
    <property type="entry name" value="Cyt_P450"/>
</dbReference>
<keyword evidence="4 6" id="KW-0479">Metal-binding</keyword>
<dbReference type="Gene3D" id="1.10.630.10">
    <property type="entry name" value="Cytochrome P450"/>
    <property type="match status" value="1"/>
</dbReference>
<name>A0A177CYS1_9PLEO</name>
<dbReference type="GeneID" id="28758675"/>
<organism evidence="8 9">
    <name type="scientific">Paraphaeosphaeria sporulosa</name>
    <dbReference type="NCBI Taxonomy" id="1460663"/>
    <lineage>
        <taxon>Eukaryota</taxon>
        <taxon>Fungi</taxon>
        <taxon>Dikarya</taxon>
        <taxon>Ascomycota</taxon>
        <taxon>Pezizomycotina</taxon>
        <taxon>Dothideomycetes</taxon>
        <taxon>Pleosporomycetidae</taxon>
        <taxon>Pleosporales</taxon>
        <taxon>Massarineae</taxon>
        <taxon>Didymosphaeriaceae</taxon>
        <taxon>Paraphaeosphaeria</taxon>
    </lineage>
</organism>